<dbReference type="Gene3D" id="1.20.1250.20">
    <property type="entry name" value="MFS general substrate transporter like domains"/>
    <property type="match status" value="1"/>
</dbReference>
<evidence type="ECO:0000313" key="8">
    <source>
        <dbReference type="EMBL" id="MEH2558028.1"/>
    </source>
</evidence>
<dbReference type="CDD" id="cd17324">
    <property type="entry name" value="MFS_NepI_like"/>
    <property type="match status" value="1"/>
</dbReference>
<evidence type="ECO:0000256" key="5">
    <source>
        <dbReference type="ARBA" id="ARBA00023136"/>
    </source>
</evidence>
<dbReference type="PANTHER" id="PTHR43124">
    <property type="entry name" value="PURINE EFFLUX PUMP PBUE"/>
    <property type="match status" value="1"/>
</dbReference>
<gene>
    <name evidence="8" type="ORF">V1286_005557</name>
</gene>
<feature type="transmembrane region" description="Helical" evidence="6">
    <location>
        <begin position="57"/>
        <end position="74"/>
    </location>
</feature>
<proteinExistence type="predicted"/>
<dbReference type="RefSeq" id="WP_334484818.1">
    <property type="nucleotide sequence ID" value="NZ_JAZHRV010000001.1"/>
</dbReference>
<feature type="transmembrane region" description="Helical" evidence="6">
    <location>
        <begin position="139"/>
        <end position="159"/>
    </location>
</feature>
<keyword evidence="5 6" id="KW-0472">Membrane</keyword>
<keyword evidence="9" id="KW-1185">Reference proteome</keyword>
<dbReference type="PANTHER" id="PTHR43124:SF10">
    <property type="entry name" value="PURINE EFFLUX PUMP PBUE"/>
    <property type="match status" value="1"/>
</dbReference>
<dbReference type="PROSITE" id="PS50850">
    <property type="entry name" value="MFS"/>
    <property type="match status" value="1"/>
</dbReference>
<protein>
    <submittedName>
        <fullName evidence="8">DHA1 family inner membrane transport protein</fullName>
    </submittedName>
</protein>
<evidence type="ECO:0000256" key="4">
    <source>
        <dbReference type="ARBA" id="ARBA00022989"/>
    </source>
</evidence>
<feature type="transmembrane region" description="Helical" evidence="6">
    <location>
        <begin position="165"/>
        <end position="187"/>
    </location>
</feature>
<feature type="transmembrane region" description="Helical" evidence="6">
    <location>
        <begin position="215"/>
        <end position="236"/>
    </location>
</feature>
<feature type="transmembrane region" description="Helical" evidence="6">
    <location>
        <begin position="110"/>
        <end position="132"/>
    </location>
</feature>
<feature type="domain" description="Major facilitator superfamily (MFS) profile" evidence="7">
    <location>
        <begin position="15"/>
        <end position="390"/>
    </location>
</feature>
<dbReference type="InterPro" id="IPR020846">
    <property type="entry name" value="MFS_dom"/>
</dbReference>
<name>A0ABU8BHK5_9BRAD</name>
<evidence type="ECO:0000256" key="6">
    <source>
        <dbReference type="SAM" id="Phobius"/>
    </source>
</evidence>
<organism evidence="8 9">
    <name type="scientific">Bradyrhizobium algeriense</name>
    <dbReference type="NCBI Taxonomy" id="634784"/>
    <lineage>
        <taxon>Bacteria</taxon>
        <taxon>Pseudomonadati</taxon>
        <taxon>Pseudomonadota</taxon>
        <taxon>Alphaproteobacteria</taxon>
        <taxon>Hyphomicrobiales</taxon>
        <taxon>Nitrobacteraceae</taxon>
        <taxon>Bradyrhizobium</taxon>
    </lineage>
</organism>
<keyword evidence="2" id="KW-1003">Cell membrane</keyword>
<evidence type="ECO:0000259" key="7">
    <source>
        <dbReference type="PROSITE" id="PS50850"/>
    </source>
</evidence>
<dbReference type="SUPFAM" id="SSF103473">
    <property type="entry name" value="MFS general substrate transporter"/>
    <property type="match status" value="1"/>
</dbReference>
<dbReference type="Pfam" id="PF07690">
    <property type="entry name" value="MFS_1"/>
    <property type="match status" value="1"/>
</dbReference>
<keyword evidence="4 6" id="KW-1133">Transmembrane helix</keyword>
<feature type="transmembrane region" description="Helical" evidence="6">
    <location>
        <begin position="371"/>
        <end position="391"/>
    </location>
</feature>
<accession>A0ABU8BHK5</accession>
<evidence type="ECO:0000256" key="2">
    <source>
        <dbReference type="ARBA" id="ARBA00022475"/>
    </source>
</evidence>
<feature type="transmembrane region" description="Helical" evidence="6">
    <location>
        <begin position="345"/>
        <end position="365"/>
    </location>
</feature>
<comment type="caution">
    <text evidence="8">The sequence shown here is derived from an EMBL/GenBank/DDBJ whole genome shotgun (WGS) entry which is preliminary data.</text>
</comment>
<evidence type="ECO:0000313" key="9">
    <source>
        <dbReference type="Proteomes" id="UP001364224"/>
    </source>
</evidence>
<keyword evidence="3 6" id="KW-0812">Transmembrane</keyword>
<dbReference type="Proteomes" id="UP001364224">
    <property type="component" value="Unassembled WGS sequence"/>
</dbReference>
<feature type="transmembrane region" description="Helical" evidence="6">
    <location>
        <begin position="242"/>
        <end position="264"/>
    </location>
</feature>
<dbReference type="InterPro" id="IPR036259">
    <property type="entry name" value="MFS_trans_sf"/>
</dbReference>
<dbReference type="InterPro" id="IPR011701">
    <property type="entry name" value="MFS"/>
</dbReference>
<dbReference type="InterPro" id="IPR050189">
    <property type="entry name" value="MFS_Efflux_Transporters"/>
</dbReference>
<dbReference type="EMBL" id="JAZHRV010000001">
    <property type="protein sequence ID" value="MEH2558028.1"/>
    <property type="molecule type" value="Genomic_DNA"/>
</dbReference>
<reference evidence="8 9" key="1">
    <citation type="submission" date="2024-02" db="EMBL/GenBank/DDBJ databases">
        <title>Adaptive strategies in a cosmopolitan and abundant soil bacterium.</title>
        <authorList>
            <person name="Carini P."/>
        </authorList>
    </citation>
    <scope>NUCLEOTIDE SEQUENCE [LARGE SCALE GENOMIC DNA]</scope>
    <source>
        <strain evidence="8 9">AZCC 1608</strain>
    </source>
</reference>
<feature type="transmembrane region" description="Helical" evidence="6">
    <location>
        <begin position="81"/>
        <end position="104"/>
    </location>
</feature>
<feature type="transmembrane region" description="Helical" evidence="6">
    <location>
        <begin position="16"/>
        <end position="37"/>
    </location>
</feature>
<comment type="subcellular location">
    <subcellularLocation>
        <location evidence="1">Cell membrane</location>
        <topology evidence="1">Multi-pass membrane protein</topology>
    </subcellularLocation>
</comment>
<evidence type="ECO:0000256" key="3">
    <source>
        <dbReference type="ARBA" id="ARBA00022692"/>
    </source>
</evidence>
<evidence type="ECO:0000256" key="1">
    <source>
        <dbReference type="ARBA" id="ARBA00004651"/>
    </source>
</evidence>
<sequence length="409" mass="42177">MSDDVSVVASTLDRRIWLLAFGTFAIGTDVFVVAGILPNIASDLNISLEAAGQVVSAYALTYALGSPVLAAATARMRRDRLVFGALLGFAAANVLCALSSTYIALLAARVAVAVAAALYTPTAYALATAAAAPGRKGAALSAVALGLTSSFVAGVPLGVVVGQTFGWHATFWLVATLSIVAAGALAWGQPSPSQVEAEPQPSLLARLAPLGRRRVLLILGPGLLWSTASSIVYTYVASFLAHYGYGTVAIASLLSVFGLGALAGSQLGGRLADRFGPERPIATCLGIACLNQALLPWTMEAVPAAGASMFIWSFCAWATWAPQQSRLIAVEPEGKSVVIALSSSIVYLASALGATLGGLLLPVLLTTRLPFVGAVLYALAWLLFLVSCRLAHPPPVKGNHDPPPKKWTG</sequence>